<evidence type="ECO:0000313" key="1">
    <source>
        <dbReference type="EMBL" id="GFT50278.1"/>
    </source>
</evidence>
<gene>
    <name evidence="1" type="ORF">NPIL_458391</name>
</gene>
<dbReference type="Proteomes" id="UP000887013">
    <property type="component" value="Unassembled WGS sequence"/>
</dbReference>
<proteinExistence type="predicted"/>
<sequence length="113" mass="12700">MSLFNSRKKLDSKNILLDSIEISVLASHRPNPKSQDTMKQDFNHEVQSLLMVCVVLGGCQLGCTSAITNRGSQCKSRNLPYLPGPLLLRVTALLVIKTKPSRYFIFSLMSWYP</sequence>
<evidence type="ECO:0000313" key="2">
    <source>
        <dbReference type="Proteomes" id="UP000887013"/>
    </source>
</evidence>
<comment type="caution">
    <text evidence="1">The sequence shown here is derived from an EMBL/GenBank/DDBJ whole genome shotgun (WGS) entry which is preliminary data.</text>
</comment>
<organism evidence="1 2">
    <name type="scientific">Nephila pilipes</name>
    <name type="common">Giant wood spider</name>
    <name type="synonym">Nephila maculata</name>
    <dbReference type="NCBI Taxonomy" id="299642"/>
    <lineage>
        <taxon>Eukaryota</taxon>
        <taxon>Metazoa</taxon>
        <taxon>Ecdysozoa</taxon>
        <taxon>Arthropoda</taxon>
        <taxon>Chelicerata</taxon>
        <taxon>Arachnida</taxon>
        <taxon>Araneae</taxon>
        <taxon>Araneomorphae</taxon>
        <taxon>Entelegynae</taxon>
        <taxon>Araneoidea</taxon>
        <taxon>Nephilidae</taxon>
        <taxon>Nephila</taxon>
    </lineage>
</organism>
<dbReference type="AlphaFoldDB" id="A0A8X6P7H4"/>
<keyword evidence="2" id="KW-1185">Reference proteome</keyword>
<reference evidence="1" key="1">
    <citation type="submission" date="2020-08" db="EMBL/GenBank/DDBJ databases">
        <title>Multicomponent nature underlies the extraordinary mechanical properties of spider dragline silk.</title>
        <authorList>
            <person name="Kono N."/>
            <person name="Nakamura H."/>
            <person name="Mori M."/>
            <person name="Yoshida Y."/>
            <person name="Ohtoshi R."/>
            <person name="Malay A.D."/>
            <person name="Moran D.A.P."/>
            <person name="Tomita M."/>
            <person name="Numata K."/>
            <person name="Arakawa K."/>
        </authorList>
    </citation>
    <scope>NUCLEOTIDE SEQUENCE</scope>
</reference>
<name>A0A8X6P7H4_NEPPI</name>
<dbReference type="EMBL" id="BMAW01065402">
    <property type="protein sequence ID" value="GFT50278.1"/>
    <property type="molecule type" value="Genomic_DNA"/>
</dbReference>
<accession>A0A8X6P7H4</accession>
<protein>
    <submittedName>
        <fullName evidence="1">Uncharacterized protein</fullName>
    </submittedName>
</protein>